<evidence type="ECO:0000256" key="8">
    <source>
        <dbReference type="ARBA" id="ARBA00022927"/>
    </source>
</evidence>
<dbReference type="GO" id="GO:0005047">
    <property type="term" value="F:signal recognition particle binding"/>
    <property type="evidence" value="ECO:0007669"/>
    <property type="project" value="TreeGrafter"/>
</dbReference>
<dbReference type="SUPFAM" id="SSF52540">
    <property type="entry name" value="P-loop containing nucleoside triphosphate hydrolases"/>
    <property type="match status" value="1"/>
</dbReference>
<dbReference type="GO" id="GO:0005886">
    <property type="term" value="C:plasma membrane"/>
    <property type="evidence" value="ECO:0007669"/>
    <property type="project" value="UniProtKB-SubCell"/>
</dbReference>
<keyword evidence="17" id="KW-1185">Reference proteome</keyword>
<keyword evidence="6" id="KW-0547">Nucleotide-binding</keyword>
<dbReference type="Pfam" id="PF00448">
    <property type="entry name" value="SRP54"/>
    <property type="match status" value="1"/>
</dbReference>
<dbReference type="PANTHER" id="PTHR43134">
    <property type="entry name" value="SIGNAL RECOGNITION PARTICLE RECEPTOR SUBUNIT ALPHA"/>
    <property type="match status" value="1"/>
</dbReference>
<keyword evidence="9" id="KW-0342">GTP-binding</keyword>
<evidence type="ECO:0000256" key="12">
    <source>
        <dbReference type="ARBA" id="ARBA00025337"/>
    </source>
</evidence>
<evidence type="ECO:0000256" key="9">
    <source>
        <dbReference type="ARBA" id="ARBA00023134"/>
    </source>
</evidence>
<dbReference type="STRING" id="656914.SAMN00017405_0913"/>
<evidence type="ECO:0000256" key="4">
    <source>
        <dbReference type="ARBA" id="ARBA00022448"/>
    </source>
</evidence>
<dbReference type="GO" id="GO:0015031">
    <property type="term" value="P:protein transport"/>
    <property type="evidence" value="ECO:0007669"/>
    <property type="project" value="UniProtKB-KW"/>
</dbReference>
<keyword evidence="16" id="KW-0966">Cell projection</keyword>
<evidence type="ECO:0000259" key="15">
    <source>
        <dbReference type="SMART" id="SM00962"/>
    </source>
</evidence>
<dbReference type="EMBL" id="FWWT01000008">
    <property type="protein sequence ID" value="SMB82318.1"/>
    <property type="molecule type" value="Genomic_DNA"/>
</dbReference>
<evidence type="ECO:0000256" key="1">
    <source>
        <dbReference type="ARBA" id="ARBA00004413"/>
    </source>
</evidence>
<dbReference type="RefSeq" id="WP_084052163.1">
    <property type="nucleotide sequence ID" value="NZ_FWWT01000008.1"/>
</dbReference>
<dbReference type="GO" id="GO:0003924">
    <property type="term" value="F:GTPase activity"/>
    <property type="evidence" value="ECO:0007669"/>
    <property type="project" value="UniProtKB-UniRule"/>
</dbReference>
<dbReference type="Proteomes" id="UP000192731">
    <property type="component" value="Unassembled WGS sequence"/>
</dbReference>
<evidence type="ECO:0000256" key="11">
    <source>
        <dbReference type="ARBA" id="ARBA00023225"/>
    </source>
</evidence>
<evidence type="ECO:0000256" key="2">
    <source>
        <dbReference type="ARBA" id="ARBA00008531"/>
    </source>
</evidence>
<keyword evidence="5" id="KW-1003">Cell membrane</keyword>
<comment type="similarity">
    <text evidence="2">Belongs to the GTP-binding SRP family.</text>
</comment>
<keyword evidence="16" id="KW-0969">Cilium</keyword>
<keyword evidence="8" id="KW-0653">Protein transport</keyword>
<dbReference type="PANTHER" id="PTHR43134:SF3">
    <property type="entry name" value="FLAGELLAR BIOSYNTHESIS PROTEIN FLHF"/>
    <property type="match status" value="1"/>
</dbReference>
<dbReference type="GO" id="GO:0005525">
    <property type="term" value="F:GTP binding"/>
    <property type="evidence" value="ECO:0007669"/>
    <property type="project" value="UniProtKB-UniRule"/>
</dbReference>
<evidence type="ECO:0000256" key="10">
    <source>
        <dbReference type="ARBA" id="ARBA00023136"/>
    </source>
</evidence>
<keyword evidence="10" id="KW-0472">Membrane</keyword>
<feature type="domain" description="SRP54-type proteins GTP-binding" evidence="15">
    <location>
        <begin position="188"/>
        <end position="379"/>
    </location>
</feature>
<feature type="domain" description="AAA+ ATPase" evidence="14">
    <location>
        <begin position="187"/>
        <end position="327"/>
    </location>
</feature>
<comment type="function">
    <text evidence="12">Necessary for flagellar biosynthesis. May be involved in translocation of the flagellum.</text>
</comment>
<dbReference type="InterPro" id="IPR003593">
    <property type="entry name" value="AAA+_ATPase"/>
</dbReference>
<reference evidence="16 17" key="1">
    <citation type="submission" date="2017-04" db="EMBL/GenBank/DDBJ databases">
        <authorList>
            <person name="Afonso C.L."/>
            <person name="Miller P.J."/>
            <person name="Scott M.A."/>
            <person name="Spackman E."/>
            <person name="Goraichik I."/>
            <person name="Dimitrov K.M."/>
            <person name="Suarez D.L."/>
            <person name="Swayne D.E."/>
        </authorList>
    </citation>
    <scope>NUCLEOTIDE SEQUENCE [LARGE SCALE GENOMIC DNA]</scope>
    <source>
        <strain evidence="16 17">DSM 11270</strain>
    </source>
</reference>
<evidence type="ECO:0000256" key="7">
    <source>
        <dbReference type="ARBA" id="ARBA00022795"/>
    </source>
</evidence>
<dbReference type="Gene3D" id="1.20.120.1380">
    <property type="entry name" value="Flagellar FlhF biosynthesis protein, N domain"/>
    <property type="match status" value="1"/>
</dbReference>
<dbReference type="InterPro" id="IPR000897">
    <property type="entry name" value="SRP54_GTPase_dom"/>
</dbReference>
<dbReference type="InterPro" id="IPR020006">
    <property type="entry name" value="FlhF"/>
</dbReference>
<dbReference type="GO" id="GO:0044781">
    <property type="term" value="P:bacterial-type flagellum organization"/>
    <property type="evidence" value="ECO:0007669"/>
    <property type="project" value="UniProtKB-UniRule"/>
</dbReference>
<evidence type="ECO:0000259" key="14">
    <source>
        <dbReference type="SMART" id="SM00382"/>
    </source>
</evidence>
<name>A0A1W1UMF5_DESTI</name>
<sequence length="383" mass="43010">MKIKRYIVKDMKEALMTIKEDLSPNAVIVSSQKVREKGFKGYFLPKKLEVTAAVDEEDIEETKEIKKNEEIFTPEEIKRLKSLLSPDKTEINTDLNTDVNSEINPEINSDINTEKENVSKENVPKDDNSNLEHLRKNLLDLEIKPDIVDVILNNYQKSAFNKDNIDVEALTNSISKILKPVTKENQKSNILAFVGPPGVGKTTTLAKLGAHFSLINNVSISLITIDTYRIGAVQQLETYGEIMNVSVDVVMNQEQLKEAVEKNKSKDIILIDTAGRPSKNISKILELKTYLEALDSVEIYLVLSSVTKDRDLLRMLDDYKCLNYTKLVFTKTDETQYLGSVINAAYITDLPIAYITNGQNVPDDIDVGEPESIAKLILEGVSL</sequence>
<dbReference type="GO" id="GO:0006614">
    <property type="term" value="P:SRP-dependent cotranslational protein targeting to membrane"/>
    <property type="evidence" value="ECO:0007669"/>
    <property type="project" value="UniProtKB-UniRule"/>
</dbReference>
<accession>A0A1W1UMF5</accession>
<evidence type="ECO:0000313" key="16">
    <source>
        <dbReference type="EMBL" id="SMB82318.1"/>
    </source>
</evidence>
<dbReference type="CDD" id="cd17873">
    <property type="entry name" value="FlhF"/>
    <property type="match status" value="1"/>
</dbReference>
<evidence type="ECO:0000256" key="13">
    <source>
        <dbReference type="NCBIfam" id="TIGR03499"/>
    </source>
</evidence>
<dbReference type="NCBIfam" id="TIGR03499">
    <property type="entry name" value="FlhF"/>
    <property type="match status" value="1"/>
</dbReference>
<comment type="subcellular location">
    <subcellularLocation>
        <location evidence="1">Cell membrane</location>
        <topology evidence="1">Peripheral membrane protein</topology>
        <orientation evidence="1">Cytoplasmic side</orientation>
    </subcellularLocation>
</comment>
<keyword evidence="16" id="KW-0282">Flagellum</keyword>
<keyword evidence="7" id="KW-1005">Bacterial flagellum biogenesis</keyword>
<dbReference type="InterPro" id="IPR047040">
    <property type="entry name" value="FlhF__GTPase_dom"/>
</dbReference>
<dbReference type="SMART" id="SM00962">
    <property type="entry name" value="SRP54"/>
    <property type="match status" value="1"/>
</dbReference>
<evidence type="ECO:0000313" key="17">
    <source>
        <dbReference type="Proteomes" id="UP000192731"/>
    </source>
</evidence>
<proteinExistence type="inferred from homology"/>
<dbReference type="Gene3D" id="3.40.50.300">
    <property type="entry name" value="P-loop containing nucleotide triphosphate hydrolases"/>
    <property type="match status" value="1"/>
</dbReference>
<dbReference type="AlphaFoldDB" id="A0A1W1UMF5"/>
<organism evidence="16 17">
    <name type="scientific">Desulfonispora thiosulfatigenes DSM 11270</name>
    <dbReference type="NCBI Taxonomy" id="656914"/>
    <lineage>
        <taxon>Bacteria</taxon>
        <taxon>Bacillati</taxon>
        <taxon>Bacillota</taxon>
        <taxon>Clostridia</taxon>
        <taxon>Eubacteriales</taxon>
        <taxon>Peptococcaceae</taxon>
        <taxon>Desulfonispora</taxon>
    </lineage>
</organism>
<evidence type="ECO:0000256" key="5">
    <source>
        <dbReference type="ARBA" id="ARBA00022475"/>
    </source>
</evidence>
<keyword evidence="11" id="KW-1006">Bacterial flagellum protein export</keyword>
<evidence type="ECO:0000256" key="6">
    <source>
        <dbReference type="ARBA" id="ARBA00022741"/>
    </source>
</evidence>
<gene>
    <name evidence="16" type="ORF">SAMN00017405_0913</name>
</gene>
<keyword evidence="4" id="KW-0813">Transport</keyword>
<protein>
    <recommendedName>
        <fullName evidence="3 13">Flagellar biosynthesis protein FlhF</fullName>
    </recommendedName>
</protein>
<dbReference type="InterPro" id="IPR027417">
    <property type="entry name" value="P-loop_NTPase"/>
</dbReference>
<evidence type="ECO:0000256" key="3">
    <source>
        <dbReference type="ARBA" id="ARBA00014919"/>
    </source>
</evidence>
<dbReference type="OrthoDB" id="9778554at2"/>
<dbReference type="FunFam" id="3.40.50.300:FF:000695">
    <property type="entry name" value="Flagellar biosynthesis regulator FlhF"/>
    <property type="match status" value="1"/>
</dbReference>
<dbReference type="SMART" id="SM00382">
    <property type="entry name" value="AAA"/>
    <property type="match status" value="1"/>
</dbReference>